<gene>
    <name evidence="2" type="ORF">SCF082_LOCUS7996</name>
</gene>
<organism evidence="2 3">
    <name type="scientific">Durusdinium trenchii</name>
    <dbReference type="NCBI Taxonomy" id="1381693"/>
    <lineage>
        <taxon>Eukaryota</taxon>
        <taxon>Sar</taxon>
        <taxon>Alveolata</taxon>
        <taxon>Dinophyceae</taxon>
        <taxon>Suessiales</taxon>
        <taxon>Symbiodiniaceae</taxon>
        <taxon>Durusdinium</taxon>
    </lineage>
</organism>
<name>A0ABP0IRJ9_9DINO</name>
<dbReference type="PANTHER" id="PTHR21580:SF28">
    <property type="entry name" value="BOREALIN N-TERMINAL DOMAIN-CONTAINING PROTEIN-RELATED"/>
    <property type="match status" value="1"/>
</dbReference>
<evidence type="ECO:0000313" key="2">
    <source>
        <dbReference type="EMBL" id="CAK9004000.1"/>
    </source>
</evidence>
<dbReference type="Gene3D" id="2.40.50.140">
    <property type="entry name" value="Nucleic acid-binding proteins"/>
    <property type="match status" value="1"/>
</dbReference>
<dbReference type="Pfam" id="PF07004">
    <property type="entry name" value="SHIPPO-rpt"/>
    <property type="match status" value="4"/>
</dbReference>
<sequence>MADQLNLNATSPFKSPPKYSFTHSPVLGKDKPSKQPGPGEYPQVKAEKDKWKKTPSWSIGASTRGGKDWAPMPGPGAYTPSNPDFVSPKWGFTNDNRLKPNKRSTTPGPGQYELKSTLQGRDVSICSKPESKGLTGTLPGPGAFTPSWTTTSNYGSAPSIGFGASNRAKMVVSKTPGPGQYEIPTTLIGNVTMKSPSAYSIKGRWPGKDKADGLKSWILQLDQEGIEESTGLLEEVLILGFFFKPEGSDTVALGLCACGLGGGRPVQQVPQMAQMMPAPSPQMAQALGLPQMMGQGAMMKGQMAPSKGMMPGGKMGAMGVKGAKGGNKGEMMSAVAAMMKGKGKGQGKSVTPVKGKGKVANKIAAGEPAFVGRVRTYNLEKSNGLISCPECWALCGQEVYVYKTVLESCGATVGDTVAFMVHWNTRGQPQASGAPEILRLYNAQGDMALKGTFKWGPGEQFGFIENAQVQEFFGRDTYVRKELADTLMENSTVAFNIKLNKEYQPCAAEAMLCDPTWEALPGDLSFSRDDPTVPPPWEALKQKNQTVKSTPTGEFFSAVIKAYNEKNGWGFLTSEELQARFGCDVFMHKNEMMNCPHKVAGTMVTFELGLTEDGKPQAHNVQGPGAGLAVEPPTKRQKLEDIMAQGALAPGPVNL</sequence>
<feature type="compositionally biased region" description="Polar residues" evidence="1">
    <location>
        <begin position="103"/>
        <end position="114"/>
    </location>
</feature>
<protein>
    <submittedName>
        <fullName evidence="2">CSD domain-containing protein</fullName>
    </submittedName>
</protein>
<dbReference type="InterPro" id="IPR012340">
    <property type="entry name" value="NA-bd_OB-fold"/>
</dbReference>
<comment type="caution">
    <text evidence="2">The sequence shown here is derived from an EMBL/GenBank/DDBJ whole genome shotgun (WGS) entry which is preliminary data.</text>
</comment>
<accession>A0ABP0IRJ9</accession>
<feature type="compositionally biased region" description="Polar residues" evidence="1">
    <location>
        <begin position="1"/>
        <end position="13"/>
    </location>
</feature>
<reference evidence="2 3" key="1">
    <citation type="submission" date="2024-02" db="EMBL/GenBank/DDBJ databases">
        <authorList>
            <person name="Chen Y."/>
            <person name="Shah S."/>
            <person name="Dougan E. K."/>
            <person name="Thang M."/>
            <person name="Chan C."/>
        </authorList>
    </citation>
    <scope>NUCLEOTIDE SEQUENCE [LARGE SCALE GENOMIC DNA]</scope>
</reference>
<evidence type="ECO:0000256" key="1">
    <source>
        <dbReference type="SAM" id="MobiDB-lite"/>
    </source>
</evidence>
<dbReference type="EMBL" id="CAXAMM010004558">
    <property type="protein sequence ID" value="CAK9004000.1"/>
    <property type="molecule type" value="Genomic_DNA"/>
</dbReference>
<dbReference type="InterPro" id="IPR010736">
    <property type="entry name" value="SHIPPO-rpt"/>
</dbReference>
<feature type="region of interest" description="Disordered" evidence="1">
    <location>
        <begin position="1"/>
        <end position="114"/>
    </location>
</feature>
<keyword evidence="3" id="KW-1185">Reference proteome</keyword>
<evidence type="ECO:0000313" key="3">
    <source>
        <dbReference type="Proteomes" id="UP001642464"/>
    </source>
</evidence>
<dbReference type="Proteomes" id="UP001642464">
    <property type="component" value="Unassembled WGS sequence"/>
</dbReference>
<dbReference type="SUPFAM" id="SSF50249">
    <property type="entry name" value="Nucleic acid-binding proteins"/>
    <property type="match status" value="1"/>
</dbReference>
<dbReference type="InterPro" id="IPR051291">
    <property type="entry name" value="CIMAP"/>
</dbReference>
<proteinExistence type="predicted"/>
<dbReference type="PANTHER" id="PTHR21580">
    <property type="entry name" value="SHIPPO-1-RELATED"/>
    <property type="match status" value="1"/>
</dbReference>